<organism evidence="11 12">
    <name type="scientific">Colletotrichum incanum</name>
    <name type="common">Soybean anthracnose fungus</name>
    <dbReference type="NCBI Taxonomy" id="1573173"/>
    <lineage>
        <taxon>Eukaryota</taxon>
        <taxon>Fungi</taxon>
        <taxon>Dikarya</taxon>
        <taxon>Ascomycota</taxon>
        <taxon>Pezizomycotina</taxon>
        <taxon>Sordariomycetes</taxon>
        <taxon>Hypocreomycetidae</taxon>
        <taxon>Glomerellales</taxon>
        <taxon>Glomerellaceae</taxon>
        <taxon>Colletotrichum</taxon>
        <taxon>Colletotrichum spaethianum species complex</taxon>
    </lineage>
</organism>
<dbReference type="GO" id="GO:0005576">
    <property type="term" value="C:extracellular region"/>
    <property type="evidence" value="ECO:0007669"/>
    <property type="project" value="UniProtKB-SubCell"/>
</dbReference>
<proteinExistence type="inferred from homology"/>
<dbReference type="GO" id="GO:0046872">
    <property type="term" value="F:metal ion binding"/>
    <property type="evidence" value="ECO:0007669"/>
    <property type="project" value="UniProtKB-UniRule"/>
</dbReference>
<keyword evidence="5" id="KW-0336">GPI-anchor</keyword>
<accession>A0A166WH87</accession>
<evidence type="ECO:0000256" key="9">
    <source>
        <dbReference type="PROSITE-ProRule" id="PRU01356"/>
    </source>
</evidence>
<keyword evidence="9" id="KW-0479">Metal-binding</keyword>
<dbReference type="STRING" id="1573173.A0A166WH87"/>
<dbReference type="GO" id="GO:0098552">
    <property type="term" value="C:side of membrane"/>
    <property type="evidence" value="ECO:0007669"/>
    <property type="project" value="UniProtKB-KW"/>
</dbReference>
<evidence type="ECO:0000256" key="7">
    <source>
        <dbReference type="ARBA" id="ARBA00023157"/>
    </source>
</evidence>
<evidence type="ECO:0000256" key="4">
    <source>
        <dbReference type="ARBA" id="ARBA00022525"/>
    </source>
</evidence>
<dbReference type="Pfam" id="PF05730">
    <property type="entry name" value="CFEM"/>
    <property type="match status" value="1"/>
</dbReference>
<dbReference type="SMART" id="SM00747">
    <property type="entry name" value="CFEM"/>
    <property type="match status" value="1"/>
</dbReference>
<comment type="caution">
    <text evidence="11">The sequence shown here is derived from an EMBL/GenBank/DDBJ whole genome shotgun (WGS) entry which is preliminary data.</text>
</comment>
<sequence>LLRPSCPAGRFHRYLPFTSIFQHQFAAEIYHTFISIPSKMCFHFAIIALTFGLAAAQSTITSSATSTATSLPSLVSQIPSCAAGCLPKVGTETGCGVADFECMCSDIGSFVAHMGVCLLKHGCSKDDTTKASNIGSDICDAVSSNPDAAVIASASSLATAAVAKATATNSARRTEFGYGTVGAGALAVALMF</sequence>
<keyword evidence="6" id="KW-0732">Signal</keyword>
<comment type="caution">
    <text evidence="9">Lacks conserved residue(s) required for the propagation of feature annotation.</text>
</comment>
<dbReference type="AlphaFoldDB" id="A0A166WH87"/>
<dbReference type="InterPro" id="IPR008427">
    <property type="entry name" value="Extracellular_membr_CFEM_dom"/>
</dbReference>
<evidence type="ECO:0000256" key="1">
    <source>
        <dbReference type="ARBA" id="ARBA00004589"/>
    </source>
</evidence>
<protein>
    <submittedName>
        <fullName evidence="11">Cfem domain-containing protein</fullName>
    </submittedName>
</protein>
<keyword evidence="9" id="KW-0349">Heme</keyword>
<keyword evidence="7 9" id="KW-1015">Disulfide bond</keyword>
<keyword evidence="5" id="KW-0325">Glycoprotein</keyword>
<feature type="non-terminal residue" evidence="11">
    <location>
        <position position="1"/>
    </location>
</feature>
<keyword evidence="12" id="KW-1185">Reference proteome</keyword>
<evidence type="ECO:0000256" key="8">
    <source>
        <dbReference type="ARBA" id="ARBA00023288"/>
    </source>
</evidence>
<comment type="subcellular location">
    <subcellularLocation>
        <location evidence="1">Membrane</location>
        <topology evidence="1">Lipid-anchor</topology>
        <topology evidence="1">GPI-anchor</topology>
    </subcellularLocation>
    <subcellularLocation>
        <location evidence="2">Secreted</location>
    </subcellularLocation>
</comment>
<dbReference type="EMBL" id="LFIW01002300">
    <property type="protein sequence ID" value="KZL75665.1"/>
    <property type="molecule type" value="Genomic_DNA"/>
</dbReference>
<evidence type="ECO:0000259" key="10">
    <source>
        <dbReference type="PROSITE" id="PS52012"/>
    </source>
</evidence>
<reference evidence="11 12" key="1">
    <citation type="submission" date="2015-06" db="EMBL/GenBank/DDBJ databases">
        <title>Survival trade-offs in plant roots during colonization by closely related pathogenic and mutualistic fungi.</title>
        <authorList>
            <person name="Hacquard S."/>
            <person name="Kracher B."/>
            <person name="Hiruma K."/>
            <person name="Weinman A."/>
            <person name="Muench P."/>
            <person name="Garrido Oter R."/>
            <person name="Ver Loren van Themaat E."/>
            <person name="Dallerey J.-F."/>
            <person name="Damm U."/>
            <person name="Henrissat B."/>
            <person name="Lespinet O."/>
            <person name="Thon M."/>
            <person name="Kemen E."/>
            <person name="McHardy A.C."/>
            <person name="Schulze-Lefert P."/>
            <person name="O'Connell R.J."/>
        </authorList>
    </citation>
    <scope>NUCLEOTIDE SEQUENCE [LARGE SCALE GENOMIC DNA]</scope>
    <source>
        <strain evidence="11 12">MAFF 238704</strain>
    </source>
</reference>
<dbReference type="Proteomes" id="UP000076584">
    <property type="component" value="Unassembled WGS sequence"/>
</dbReference>
<feature type="domain" description="CFEM" evidence="10">
    <location>
        <begin position="52"/>
        <end position="166"/>
    </location>
</feature>
<feature type="disulfide bond" evidence="9">
    <location>
        <begin position="95"/>
        <end position="102"/>
    </location>
</feature>
<evidence type="ECO:0000256" key="3">
    <source>
        <dbReference type="ARBA" id="ARBA00010031"/>
    </source>
</evidence>
<keyword evidence="9" id="KW-0408">Iron</keyword>
<comment type="similarity">
    <text evidence="3">Belongs to the RBT5 family.</text>
</comment>
<feature type="binding site" description="axial binding residue" evidence="9">
    <location>
        <position position="99"/>
    </location>
    <ligand>
        <name>heme</name>
        <dbReference type="ChEBI" id="CHEBI:30413"/>
    </ligand>
    <ligandPart>
        <name>Fe</name>
        <dbReference type="ChEBI" id="CHEBI:18248"/>
    </ligandPart>
</feature>
<keyword evidence="5" id="KW-0472">Membrane</keyword>
<evidence type="ECO:0000313" key="12">
    <source>
        <dbReference type="Proteomes" id="UP000076584"/>
    </source>
</evidence>
<gene>
    <name evidence="11" type="ORF">CI238_04887</name>
</gene>
<dbReference type="PROSITE" id="PS52012">
    <property type="entry name" value="CFEM"/>
    <property type="match status" value="1"/>
</dbReference>
<evidence type="ECO:0000313" key="11">
    <source>
        <dbReference type="EMBL" id="KZL75665.1"/>
    </source>
</evidence>
<evidence type="ECO:0000256" key="5">
    <source>
        <dbReference type="ARBA" id="ARBA00022622"/>
    </source>
</evidence>
<name>A0A166WH87_COLIC</name>
<keyword evidence="4" id="KW-0964">Secreted</keyword>
<evidence type="ECO:0000256" key="6">
    <source>
        <dbReference type="ARBA" id="ARBA00022729"/>
    </source>
</evidence>
<keyword evidence="8" id="KW-0449">Lipoprotein</keyword>
<evidence type="ECO:0000256" key="2">
    <source>
        <dbReference type="ARBA" id="ARBA00004613"/>
    </source>
</evidence>